<dbReference type="STRING" id="41875.K8EYP2"/>
<dbReference type="Pfam" id="PF03966">
    <property type="entry name" value="Trm112p"/>
    <property type="match status" value="1"/>
</dbReference>
<dbReference type="GO" id="GO:0046982">
    <property type="term" value="F:protein heterodimerization activity"/>
    <property type="evidence" value="ECO:0007669"/>
    <property type="project" value="InterPro"/>
</dbReference>
<dbReference type="EMBL" id="FO082271">
    <property type="protein sequence ID" value="CCO17620.1"/>
    <property type="molecule type" value="Genomic_DNA"/>
</dbReference>
<evidence type="ECO:0008006" key="4">
    <source>
        <dbReference type="Google" id="ProtNLM"/>
    </source>
</evidence>
<dbReference type="InterPro" id="IPR005651">
    <property type="entry name" value="Trm112-like"/>
</dbReference>
<dbReference type="PANTHER" id="PTHR12773:SF0">
    <property type="entry name" value="MULTIFUNCTIONAL METHYLTRANSFERASE SUBUNIT TRM112-LIKE PROTEIN"/>
    <property type="match status" value="1"/>
</dbReference>
<organism evidence="2 3">
    <name type="scientific">Bathycoccus prasinos</name>
    <dbReference type="NCBI Taxonomy" id="41875"/>
    <lineage>
        <taxon>Eukaryota</taxon>
        <taxon>Viridiplantae</taxon>
        <taxon>Chlorophyta</taxon>
        <taxon>Mamiellophyceae</taxon>
        <taxon>Mamiellales</taxon>
        <taxon>Bathycoccaceae</taxon>
        <taxon>Bathycoccus</taxon>
    </lineage>
</organism>
<dbReference type="eggNOG" id="KOG1088">
    <property type="taxonomic scope" value="Eukaryota"/>
</dbReference>
<name>K8EYP2_9CHLO</name>
<dbReference type="GO" id="GO:0030488">
    <property type="term" value="P:tRNA methylation"/>
    <property type="evidence" value="ECO:0007669"/>
    <property type="project" value="TreeGrafter"/>
</dbReference>
<comment type="similarity">
    <text evidence="1">Belongs to the TRM112 family.</text>
</comment>
<dbReference type="Gene3D" id="2.20.25.10">
    <property type="match status" value="1"/>
</dbReference>
<dbReference type="OrthoDB" id="2187549at2759"/>
<reference evidence="2 3" key="1">
    <citation type="submission" date="2011-10" db="EMBL/GenBank/DDBJ databases">
        <authorList>
            <person name="Genoscope - CEA"/>
        </authorList>
    </citation>
    <scope>NUCLEOTIDE SEQUENCE [LARGE SCALE GENOMIC DNA]</scope>
    <source>
        <strain evidence="2 3">RCC 1105</strain>
    </source>
</reference>
<dbReference type="PANTHER" id="PTHR12773">
    <property type="entry name" value="UPF0315 PROTEIN-RELATED"/>
    <property type="match status" value="1"/>
</dbReference>
<dbReference type="InterPro" id="IPR039127">
    <property type="entry name" value="Trm112"/>
</dbReference>
<accession>K8EYP2</accession>
<evidence type="ECO:0000256" key="1">
    <source>
        <dbReference type="ARBA" id="ARBA00007980"/>
    </source>
</evidence>
<dbReference type="SUPFAM" id="SSF158997">
    <property type="entry name" value="Trm112p-like"/>
    <property type="match status" value="1"/>
</dbReference>
<dbReference type="KEGG" id="bpg:Bathy08g01500"/>
<dbReference type="CDD" id="cd21089">
    <property type="entry name" value="Trm112-like"/>
    <property type="match status" value="1"/>
</dbReference>
<dbReference type="RefSeq" id="XP_007511499.1">
    <property type="nucleotide sequence ID" value="XM_007511437.1"/>
</dbReference>
<evidence type="ECO:0000313" key="2">
    <source>
        <dbReference type="EMBL" id="CCO17620.1"/>
    </source>
</evidence>
<dbReference type="AlphaFoldDB" id="K8EYP2"/>
<dbReference type="Proteomes" id="UP000198341">
    <property type="component" value="Chromosome 8"/>
</dbReference>
<gene>
    <name evidence="2" type="ORF">Bathy08g01500</name>
</gene>
<sequence length="167" mass="18973">MSLSFGVFLRTQKVTKRLVKTTNIRGVLQRCAYTYTSKMRLLAHNMLACNVKGVVNGYPLTIHATKIETNESEFNGNFIVHMLGKLDWGAFLKACKEVNASEDLPEEIPSRDAFGTEEEQYEMFLRKVHHALLEVTVVEGHLECPESGRKFPIENTIPNMLLNEDEV</sequence>
<protein>
    <recommendedName>
        <fullName evidence="4">Multifunctional methyltransferase subunit TRM112-like protein</fullName>
    </recommendedName>
</protein>
<evidence type="ECO:0000313" key="3">
    <source>
        <dbReference type="Proteomes" id="UP000198341"/>
    </source>
</evidence>
<dbReference type="GeneID" id="19014129"/>
<proteinExistence type="inferred from homology"/>
<dbReference type="GO" id="GO:0070476">
    <property type="term" value="P:rRNA (guanine-N7)-methylation"/>
    <property type="evidence" value="ECO:0007669"/>
    <property type="project" value="TreeGrafter"/>
</dbReference>
<keyword evidence="3" id="KW-1185">Reference proteome</keyword>